<dbReference type="eggNOG" id="KOG4204">
    <property type="taxonomic scope" value="Eukaryota"/>
</dbReference>
<dbReference type="EMBL" id="AACS02000001">
    <property type="protein sequence ID" value="EFI28698.1"/>
    <property type="molecule type" value="Genomic_DNA"/>
</dbReference>
<dbReference type="GeneID" id="6012826"/>
<sequence>MSSPQEHTPDQKNVALSYLAAVEEQFNCAPEHYHRFLEYMTQYNRKEITASSLVTEVSAILYKFEHLVDGFNAFLPDGWTMKTSPDEKAPNAWVVNINTPEGEFIRRYSEVVLGEEEEEQEESSTKEEFKQMIQLVNDIQTRYTDDPAIYREFLKAIDPNSNSGSREEIFAVVKNLLHESPDLVGRFQTLVVGGD</sequence>
<evidence type="ECO:0000256" key="1">
    <source>
        <dbReference type="ARBA" id="ARBA00004123"/>
    </source>
</evidence>
<dbReference type="VEuPathDB" id="FungiDB:CC1G_13724"/>
<proteinExistence type="predicted"/>
<dbReference type="Pfam" id="PF02671">
    <property type="entry name" value="PAH"/>
    <property type="match status" value="1"/>
</dbReference>
<evidence type="ECO:0000256" key="3">
    <source>
        <dbReference type="PROSITE-ProRule" id="PRU00810"/>
    </source>
</evidence>
<evidence type="ECO:0000313" key="4">
    <source>
        <dbReference type="EMBL" id="EFI28698.1"/>
    </source>
</evidence>
<protein>
    <submittedName>
        <fullName evidence="4">Uncharacterized protein</fullName>
    </submittedName>
</protein>
<dbReference type="GO" id="GO:0005634">
    <property type="term" value="C:nucleus"/>
    <property type="evidence" value="ECO:0007669"/>
    <property type="project" value="UniProtKB-SubCell"/>
</dbReference>
<dbReference type="InParanoid" id="D6RK65"/>
<comment type="caution">
    <text evidence="4">The sequence shown here is derived from an EMBL/GenBank/DDBJ whole genome shotgun (WGS) entry which is preliminary data.</text>
</comment>
<gene>
    <name evidence="4" type="ORF">CC1G_13724</name>
</gene>
<evidence type="ECO:0000313" key="5">
    <source>
        <dbReference type="Proteomes" id="UP000001861"/>
    </source>
</evidence>
<evidence type="ECO:0000256" key="2">
    <source>
        <dbReference type="ARBA" id="ARBA00023242"/>
    </source>
</evidence>
<dbReference type="InterPro" id="IPR039774">
    <property type="entry name" value="Sin3-like"/>
</dbReference>
<dbReference type="AlphaFoldDB" id="D6RK65"/>
<keyword evidence="2 3" id="KW-0539">Nucleus</keyword>
<dbReference type="HOGENOM" id="CLU_1396226_0_0_1"/>
<keyword evidence="5" id="KW-1185">Reference proteome</keyword>
<reference evidence="4 5" key="1">
    <citation type="journal article" date="2010" name="Proc. Natl. Acad. Sci. U.S.A.">
        <title>Insights into evolution of multicellular fungi from the assembled chromosomes of the mushroom Coprinopsis cinerea (Coprinus cinereus).</title>
        <authorList>
            <person name="Stajich J.E."/>
            <person name="Wilke S.K."/>
            <person name="Ahren D."/>
            <person name="Au C.H."/>
            <person name="Birren B.W."/>
            <person name="Borodovsky M."/>
            <person name="Burns C."/>
            <person name="Canback B."/>
            <person name="Casselton L.A."/>
            <person name="Cheng C.K."/>
            <person name="Deng J."/>
            <person name="Dietrich F.S."/>
            <person name="Fargo D.C."/>
            <person name="Farman M.L."/>
            <person name="Gathman A.C."/>
            <person name="Goldberg J."/>
            <person name="Guigo R."/>
            <person name="Hoegger P.J."/>
            <person name="Hooker J.B."/>
            <person name="Huggins A."/>
            <person name="James T.Y."/>
            <person name="Kamada T."/>
            <person name="Kilaru S."/>
            <person name="Kodira C."/>
            <person name="Kues U."/>
            <person name="Kupfer D."/>
            <person name="Kwan H.S."/>
            <person name="Lomsadze A."/>
            <person name="Li W."/>
            <person name="Lilly W.W."/>
            <person name="Ma L.J."/>
            <person name="Mackey A.J."/>
            <person name="Manning G."/>
            <person name="Martin F."/>
            <person name="Muraguchi H."/>
            <person name="Natvig D.O."/>
            <person name="Palmerini H."/>
            <person name="Ramesh M.A."/>
            <person name="Rehmeyer C.J."/>
            <person name="Roe B.A."/>
            <person name="Shenoy N."/>
            <person name="Stanke M."/>
            <person name="Ter-Hovhannisyan V."/>
            <person name="Tunlid A."/>
            <person name="Velagapudi R."/>
            <person name="Vision T.J."/>
            <person name="Zeng Q."/>
            <person name="Zolan M.E."/>
            <person name="Pukkila P.J."/>
        </authorList>
    </citation>
    <scope>NUCLEOTIDE SEQUENCE [LARGE SCALE GENOMIC DNA]</scope>
    <source>
        <strain evidence="5">Okayama-7 / 130 / ATCC MYA-4618 / FGSC 9003</strain>
    </source>
</reference>
<dbReference type="InterPro" id="IPR003822">
    <property type="entry name" value="PAH"/>
</dbReference>
<dbReference type="InterPro" id="IPR036600">
    <property type="entry name" value="PAH_sf"/>
</dbReference>
<dbReference type="Proteomes" id="UP000001861">
    <property type="component" value="Unassembled WGS sequence"/>
</dbReference>
<dbReference type="GO" id="GO:0003714">
    <property type="term" value="F:transcription corepressor activity"/>
    <property type="evidence" value="ECO:0007669"/>
    <property type="project" value="InterPro"/>
</dbReference>
<dbReference type="SUPFAM" id="SSF47762">
    <property type="entry name" value="PAH2 domain"/>
    <property type="match status" value="2"/>
</dbReference>
<dbReference type="Gene3D" id="1.20.1160.11">
    <property type="entry name" value="Paired amphipathic helix"/>
    <property type="match status" value="2"/>
</dbReference>
<dbReference type="KEGG" id="cci:CC1G_13724"/>
<dbReference type="PANTHER" id="PTHR12346">
    <property type="entry name" value="SIN3B-RELATED"/>
    <property type="match status" value="1"/>
</dbReference>
<dbReference type="PROSITE" id="PS51477">
    <property type="entry name" value="PAH"/>
    <property type="match status" value="2"/>
</dbReference>
<accession>D6RK65</accession>
<dbReference type="OrthoDB" id="10265969at2759"/>
<dbReference type="STRING" id="240176.D6RK65"/>
<dbReference type="RefSeq" id="XP_002912192.1">
    <property type="nucleotide sequence ID" value="XM_002912146.1"/>
</dbReference>
<comment type="subcellular location">
    <subcellularLocation>
        <location evidence="1 3">Nucleus</location>
    </subcellularLocation>
</comment>
<name>D6RK65_COPC7</name>
<dbReference type="OMA" id="RDENVYT"/>
<organism evidence="4 5">
    <name type="scientific">Coprinopsis cinerea (strain Okayama-7 / 130 / ATCC MYA-4618 / FGSC 9003)</name>
    <name type="common">Inky cap fungus</name>
    <name type="synonym">Hormographiella aspergillata</name>
    <dbReference type="NCBI Taxonomy" id="240176"/>
    <lineage>
        <taxon>Eukaryota</taxon>
        <taxon>Fungi</taxon>
        <taxon>Dikarya</taxon>
        <taxon>Basidiomycota</taxon>
        <taxon>Agaricomycotina</taxon>
        <taxon>Agaricomycetes</taxon>
        <taxon>Agaricomycetidae</taxon>
        <taxon>Agaricales</taxon>
        <taxon>Agaricineae</taxon>
        <taxon>Psathyrellaceae</taxon>
        <taxon>Coprinopsis</taxon>
    </lineage>
</organism>